<dbReference type="EMBL" id="CP059732">
    <property type="protein sequence ID" value="QMW04864.1"/>
    <property type="molecule type" value="Genomic_DNA"/>
</dbReference>
<dbReference type="Gene3D" id="3.30.450.20">
    <property type="entry name" value="PAS domain"/>
    <property type="match status" value="1"/>
</dbReference>
<dbReference type="SUPFAM" id="SSF48452">
    <property type="entry name" value="TPR-like"/>
    <property type="match status" value="2"/>
</dbReference>
<name>A0A7G5H172_9BACT</name>
<dbReference type="PANTHER" id="PTHR41523">
    <property type="entry name" value="TWO-COMPONENT SYSTEM SENSOR PROTEIN"/>
    <property type="match status" value="1"/>
</dbReference>
<reference evidence="11 12" key="1">
    <citation type="submission" date="2020-07" db="EMBL/GenBank/DDBJ databases">
        <title>Spirosoma foliorum sp. nov., isolated from the leaves on the Nejang mountain Korea, Republic of.</title>
        <authorList>
            <person name="Ho H."/>
            <person name="Lee Y.-J."/>
            <person name="Nurcahyanto D.-A."/>
            <person name="Kim S.-G."/>
        </authorList>
    </citation>
    <scope>NUCLEOTIDE SEQUENCE [LARGE SCALE GENOMIC DNA]</scope>
    <source>
        <strain evidence="11 12">PL0136</strain>
    </source>
</reference>
<dbReference type="PROSITE" id="PS50005">
    <property type="entry name" value="TPR"/>
    <property type="match status" value="1"/>
</dbReference>
<evidence type="ECO:0000256" key="6">
    <source>
        <dbReference type="ARBA" id="ARBA00022777"/>
    </source>
</evidence>
<dbReference type="SMART" id="SM00028">
    <property type="entry name" value="TPR"/>
    <property type="match status" value="4"/>
</dbReference>
<dbReference type="InterPro" id="IPR019734">
    <property type="entry name" value="TPR_rpt"/>
</dbReference>
<comment type="catalytic activity">
    <reaction evidence="1">
        <text>ATP + protein L-histidine = ADP + protein N-phospho-L-histidine.</text>
        <dbReference type="EC" id="2.7.13.3"/>
    </reaction>
</comment>
<evidence type="ECO:0000313" key="12">
    <source>
        <dbReference type="Proteomes" id="UP000515369"/>
    </source>
</evidence>
<feature type="repeat" description="TPR" evidence="8">
    <location>
        <begin position="249"/>
        <end position="282"/>
    </location>
</feature>
<feature type="domain" description="Histidine kinase/HSP90-like ATPase" evidence="10">
    <location>
        <begin position="655"/>
        <end position="753"/>
    </location>
</feature>
<dbReference type="SMART" id="SM00387">
    <property type="entry name" value="HATPase_c"/>
    <property type="match status" value="1"/>
</dbReference>
<evidence type="ECO:0000259" key="10">
    <source>
        <dbReference type="SMART" id="SM00387"/>
    </source>
</evidence>
<dbReference type="PANTHER" id="PTHR41523:SF8">
    <property type="entry name" value="ETHYLENE RESPONSE SENSOR PROTEIN"/>
    <property type="match status" value="1"/>
</dbReference>
<dbReference type="InterPro" id="IPR003594">
    <property type="entry name" value="HATPase_dom"/>
</dbReference>
<dbReference type="KEGG" id="sfol:H3H32_08125"/>
<evidence type="ECO:0000256" key="1">
    <source>
        <dbReference type="ARBA" id="ARBA00000085"/>
    </source>
</evidence>
<sequence>MKQYIFLAIWMLVAISTKAQWATYQIDSLRRVVNASKADTHRVNALLALSQCYVLKPGETAHDLDTALQMSLQSSRLAQSLHYSACQGEAAYTLFLIWLEKGDSPKAKRYAQLAIEYFLRAKKWNQLGYVYMNQARFFTLEGNELPQKILFYEKALSYFTKADDKVKMADLYKELSDLHQIQEHYALALSELQSALTLFRTIGHTDLATVYDLLGFVSAKLGDYKEGLAYGLLAVRAAEAAQDSSLTLCTIYNRVGLTYYGMGQYKQAKIYFQKSLAIALKHNNNAYILHLVGNLSDLLLQQHKPREALHFLRQKSQQYPPTTAESELLVDFRLVAIYAELGQFKQAQAYCDKTLDLLANKGIGSLGRARIYQAVINFFIQSRQFQQARRYLAINEARCQQNGSIMALAKNHLQWFKLDSTQANYFPAIRHYERYKVLQDSLLNTTKSRQIAQLEIEFESEKKDQNLKVSQQSIQALTKQSLLQQTQLQQARTIRNGIVAGTIMLILLLGLSYNRYHLKQQSNKLLEAKQLEINQKNESLQKAVHDQEHLLREREWMLREIHHRVKNNLQIITSLLHSQSTFLKDQAALAAIRESQNRVHAMALIHQKLYQSNRLSSIPMAEYINEIVDYLMGTFDQNASIKKQIIVTPVDLDVTLAVPLGLIINEAITNSLKYAFPPDRSGAIQVELKQLDYKCYWLLISDDGIGLPTNLNPARSRTLGMSLIRGLSKQLGGELQISQLNGVQISLTFTAEKVVQPDLVDA</sequence>
<proteinExistence type="predicted"/>
<organism evidence="11 12">
    <name type="scientific">Spirosoma foliorum</name>
    <dbReference type="NCBI Taxonomy" id="2710596"/>
    <lineage>
        <taxon>Bacteria</taxon>
        <taxon>Pseudomonadati</taxon>
        <taxon>Bacteroidota</taxon>
        <taxon>Cytophagia</taxon>
        <taxon>Cytophagales</taxon>
        <taxon>Cytophagaceae</taxon>
        <taxon>Spirosoma</taxon>
    </lineage>
</organism>
<dbReference type="InterPro" id="IPR036890">
    <property type="entry name" value="HATPase_C_sf"/>
</dbReference>
<dbReference type="AlphaFoldDB" id="A0A7G5H172"/>
<keyword evidence="7" id="KW-0067">ATP-binding</keyword>
<evidence type="ECO:0000256" key="5">
    <source>
        <dbReference type="ARBA" id="ARBA00022741"/>
    </source>
</evidence>
<evidence type="ECO:0000256" key="8">
    <source>
        <dbReference type="PROSITE-ProRule" id="PRU00339"/>
    </source>
</evidence>
<keyword evidence="4" id="KW-0808">Transferase</keyword>
<keyword evidence="5" id="KW-0547">Nucleotide-binding</keyword>
<protein>
    <recommendedName>
        <fullName evidence="2">histidine kinase</fullName>
        <ecNumber evidence="2">2.7.13.3</ecNumber>
    </recommendedName>
</protein>
<dbReference type="Proteomes" id="UP000515369">
    <property type="component" value="Chromosome"/>
</dbReference>
<evidence type="ECO:0000256" key="7">
    <source>
        <dbReference type="ARBA" id="ARBA00022840"/>
    </source>
</evidence>
<dbReference type="Pfam" id="PF13424">
    <property type="entry name" value="TPR_12"/>
    <property type="match status" value="1"/>
</dbReference>
<feature type="signal peptide" evidence="9">
    <location>
        <begin position="1"/>
        <end position="21"/>
    </location>
</feature>
<keyword evidence="6" id="KW-0418">Kinase</keyword>
<gene>
    <name evidence="11" type="ORF">H3H32_08125</name>
</gene>
<feature type="chain" id="PRO_5028996149" description="histidine kinase" evidence="9">
    <location>
        <begin position="22"/>
        <end position="762"/>
    </location>
</feature>
<evidence type="ECO:0000313" key="11">
    <source>
        <dbReference type="EMBL" id="QMW04864.1"/>
    </source>
</evidence>
<dbReference type="GO" id="GO:0004673">
    <property type="term" value="F:protein histidine kinase activity"/>
    <property type="evidence" value="ECO:0007669"/>
    <property type="project" value="UniProtKB-EC"/>
</dbReference>
<accession>A0A7G5H172</accession>
<keyword evidence="12" id="KW-1185">Reference proteome</keyword>
<dbReference type="RefSeq" id="WP_182462216.1">
    <property type="nucleotide sequence ID" value="NZ_CP059732.1"/>
</dbReference>
<dbReference type="InterPro" id="IPR011990">
    <property type="entry name" value="TPR-like_helical_dom_sf"/>
</dbReference>
<keyword evidence="8" id="KW-0802">TPR repeat</keyword>
<dbReference type="Pfam" id="PF07568">
    <property type="entry name" value="HisKA_2"/>
    <property type="match status" value="1"/>
</dbReference>
<evidence type="ECO:0000256" key="4">
    <source>
        <dbReference type="ARBA" id="ARBA00022679"/>
    </source>
</evidence>
<dbReference type="Pfam" id="PF02518">
    <property type="entry name" value="HATPase_c"/>
    <property type="match status" value="1"/>
</dbReference>
<dbReference type="GO" id="GO:0005524">
    <property type="term" value="F:ATP binding"/>
    <property type="evidence" value="ECO:0007669"/>
    <property type="project" value="UniProtKB-KW"/>
</dbReference>
<evidence type="ECO:0000256" key="9">
    <source>
        <dbReference type="SAM" id="SignalP"/>
    </source>
</evidence>
<dbReference type="Gene3D" id="1.25.40.10">
    <property type="entry name" value="Tetratricopeptide repeat domain"/>
    <property type="match status" value="2"/>
</dbReference>
<evidence type="ECO:0000256" key="2">
    <source>
        <dbReference type="ARBA" id="ARBA00012438"/>
    </source>
</evidence>
<dbReference type="SUPFAM" id="SSF55874">
    <property type="entry name" value="ATPase domain of HSP90 chaperone/DNA topoisomerase II/histidine kinase"/>
    <property type="match status" value="1"/>
</dbReference>
<keyword evidence="3" id="KW-0597">Phosphoprotein</keyword>
<evidence type="ECO:0000256" key="3">
    <source>
        <dbReference type="ARBA" id="ARBA00022553"/>
    </source>
</evidence>
<dbReference type="EC" id="2.7.13.3" evidence="2"/>
<dbReference type="InterPro" id="IPR011495">
    <property type="entry name" value="Sig_transdc_His_kin_sub2_dim/P"/>
</dbReference>
<dbReference type="Gene3D" id="3.30.565.10">
    <property type="entry name" value="Histidine kinase-like ATPase, C-terminal domain"/>
    <property type="match status" value="1"/>
</dbReference>
<keyword evidence="9" id="KW-0732">Signal</keyword>